<dbReference type="AlphaFoldDB" id="A0A5C5WXS8"/>
<comment type="caution">
    <text evidence="2">The sequence shown here is derived from an EMBL/GenBank/DDBJ whole genome shotgun (WGS) entry which is preliminary data.</text>
</comment>
<reference evidence="2 3" key="1">
    <citation type="submission" date="2019-02" db="EMBL/GenBank/DDBJ databases">
        <title>Deep-cultivation of Planctomycetes and their phenomic and genomic characterization uncovers novel biology.</title>
        <authorList>
            <person name="Wiegand S."/>
            <person name="Jogler M."/>
            <person name="Boedeker C."/>
            <person name="Pinto D."/>
            <person name="Vollmers J."/>
            <person name="Rivas-Marin E."/>
            <person name="Kohn T."/>
            <person name="Peeters S.H."/>
            <person name="Heuer A."/>
            <person name="Rast P."/>
            <person name="Oberbeckmann S."/>
            <person name="Bunk B."/>
            <person name="Jeske O."/>
            <person name="Meyerdierks A."/>
            <person name="Storesund J.E."/>
            <person name="Kallscheuer N."/>
            <person name="Luecker S."/>
            <person name="Lage O.M."/>
            <person name="Pohl T."/>
            <person name="Merkel B.J."/>
            <person name="Hornburger P."/>
            <person name="Mueller R.-W."/>
            <person name="Bruemmer F."/>
            <person name="Labrenz M."/>
            <person name="Spormann A.M."/>
            <person name="Op Den Camp H."/>
            <person name="Overmann J."/>
            <person name="Amann R."/>
            <person name="Jetten M.S.M."/>
            <person name="Mascher T."/>
            <person name="Medema M.H."/>
            <person name="Devos D.P."/>
            <person name="Kaster A.-K."/>
            <person name="Ovreas L."/>
            <person name="Rohde M."/>
            <person name="Galperin M.Y."/>
            <person name="Jogler C."/>
        </authorList>
    </citation>
    <scope>NUCLEOTIDE SEQUENCE [LARGE SCALE GENOMIC DNA]</scope>
    <source>
        <strain evidence="2 3">Pla22</strain>
    </source>
</reference>
<sequence length="106" mass="11826">MLGHQEREASFVEAEHGEAEHDEAEYEAICGTVVSNRDTGRDALSLRFNDGIQATAFAANLAFVFEFAPDLFGKLIRRSDGSDLRRVPRGHRSVAQARFIVEPHQL</sequence>
<gene>
    <name evidence="2" type="ORF">Pla22_27230</name>
</gene>
<organism evidence="2 3">
    <name type="scientific">Rubripirellula amarantea</name>
    <dbReference type="NCBI Taxonomy" id="2527999"/>
    <lineage>
        <taxon>Bacteria</taxon>
        <taxon>Pseudomonadati</taxon>
        <taxon>Planctomycetota</taxon>
        <taxon>Planctomycetia</taxon>
        <taxon>Pirellulales</taxon>
        <taxon>Pirellulaceae</taxon>
        <taxon>Rubripirellula</taxon>
    </lineage>
</organism>
<feature type="region of interest" description="Disordered" evidence="1">
    <location>
        <begin position="1"/>
        <end position="23"/>
    </location>
</feature>
<evidence type="ECO:0000256" key="1">
    <source>
        <dbReference type="SAM" id="MobiDB-lite"/>
    </source>
</evidence>
<name>A0A5C5WXS8_9BACT</name>
<evidence type="ECO:0000313" key="3">
    <source>
        <dbReference type="Proteomes" id="UP000316598"/>
    </source>
</evidence>
<dbReference type="Proteomes" id="UP000316598">
    <property type="component" value="Unassembled WGS sequence"/>
</dbReference>
<dbReference type="EMBL" id="SJPI01000001">
    <property type="protein sequence ID" value="TWT55069.1"/>
    <property type="molecule type" value="Genomic_DNA"/>
</dbReference>
<accession>A0A5C5WXS8</accession>
<evidence type="ECO:0000313" key="2">
    <source>
        <dbReference type="EMBL" id="TWT55069.1"/>
    </source>
</evidence>
<proteinExistence type="predicted"/>
<keyword evidence="3" id="KW-1185">Reference proteome</keyword>
<protein>
    <submittedName>
        <fullName evidence="2">Uncharacterized protein</fullName>
    </submittedName>
</protein>
<feature type="compositionally biased region" description="Basic and acidic residues" evidence="1">
    <location>
        <begin position="1"/>
        <end position="19"/>
    </location>
</feature>